<dbReference type="EMBL" id="JAZAVJ010000106">
    <property type="protein sequence ID" value="KAK7414307.1"/>
    <property type="molecule type" value="Genomic_DNA"/>
</dbReference>
<protein>
    <submittedName>
        <fullName evidence="1">Uncharacterized protein</fullName>
    </submittedName>
</protein>
<evidence type="ECO:0000313" key="1">
    <source>
        <dbReference type="EMBL" id="KAK7414307.1"/>
    </source>
</evidence>
<dbReference type="Proteomes" id="UP001498476">
    <property type="component" value="Unassembled WGS sequence"/>
</dbReference>
<sequence length="158" mass="17515">MSAMNSDKVYADLRDDAMFPSFGALPEENDVDVDFFESSDGFSYRPRKHWCFLAEIVAIEDFLRLKLIVKDKSGQEVPVLFYTPGRGGELDPVRVRKGSTLAILYGEQHGFLDMTVGIRHENPGSLKVNSLLRLSSNLAPACANSGKSLLLHTMNCST</sequence>
<reference evidence="1 2" key="1">
    <citation type="journal article" date="2025" name="Microbiol. Resour. Announc.">
        <title>Draft genome sequences for Neonectria magnoliae and Neonectria punicea, canker pathogens of Liriodendron tulipifera and Acer saccharum in West Virginia.</title>
        <authorList>
            <person name="Petronek H.M."/>
            <person name="Kasson M.T."/>
            <person name="Metheny A.M."/>
            <person name="Stauder C.M."/>
            <person name="Lovett B."/>
            <person name="Lynch S.C."/>
            <person name="Garnas J.R."/>
            <person name="Kasson L.R."/>
            <person name="Stajich J.E."/>
        </authorList>
    </citation>
    <scope>NUCLEOTIDE SEQUENCE [LARGE SCALE GENOMIC DNA]</scope>
    <source>
        <strain evidence="1 2">NRRL 64653</strain>
    </source>
</reference>
<evidence type="ECO:0000313" key="2">
    <source>
        <dbReference type="Proteomes" id="UP001498476"/>
    </source>
</evidence>
<name>A0ABR1GZY4_9HYPO</name>
<keyword evidence="2" id="KW-1185">Reference proteome</keyword>
<organism evidence="1 2">
    <name type="scientific">Neonectria punicea</name>
    <dbReference type="NCBI Taxonomy" id="979145"/>
    <lineage>
        <taxon>Eukaryota</taxon>
        <taxon>Fungi</taxon>
        <taxon>Dikarya</taxon>
        <taxon>Ascomycota</taxon>
        <taxon>Pezizomycotina</taxon>
        <taxon>Sordariomycetes</taxon>
        <taxon>Hypocreomycetidae</taxon>
        <taxon>Hypocreales</taxon>
        <taxon>Nectriaceae</taxon>
        <taxon>Neonectria</taxon>
    </lineage>
</organism>
<accession>A0ABR1GZY4</accession>
<proteinExistence type="predicted"/>
<comment type="caution">
    <text evidence="1">The sequence shown here is derived from an EMBL/GenBank/DDBJ whole genome shotgun (WGS) entry which is preliminary data.</text>
</comment>
<gene>
    <name evidence="1" type="ORF">QQX98_006824</name>
</gene>